<dbReference type="AlphaFoldDB" id="A0A9D4QHU8"/>
<gene>
    <name evidence="1" type="ORF">HPB52_006782</name>
</gene>
<comment type="caution">
    <text evidence="1">The sequence shown here is derived from an EMBL/GenBank/DDBJ whole genome shotgun (WGS) entry which is preliminary data.</text>
</comment>
<keyword evidence="2" id="KW-1185">Reference proteome</keyword>
<reference evidence="1" key="2">
    <citation type="submission" date="2021-09" db="EMBL/GenBank/DDBJ databases">
        <authorList>
            <person name="Jia N."/>
            <person name="Wang J."/>
            <person name="Shi W."/>
            <person name="Du L."/>
            <person name="Sun Y."/>
            <person name="Zhan W."/>
            <person name="Jiang J."/>
            <person name="Wang Q."/>
            <person name="Zhang B."/>
            <person name="Ji P."/>
            <person name="Sakyi L.B."/>
            <person name="Cui X."/>
            <person name="Yuan T."/>
            <person name="Jiang B."/>
            <person name="Yang W."/>
            <person name="Lam T.T.-Y."/>
            <person name="Chang Q."/>
            <person name="Ding S."/>
            <person name="Wang X."/>
            <person name="Zhu J."/>
            <person name="Ruan X."/>
            <person name="Zhao L."/>
            <person name="Wei J."/>
            <person name="Que T."/>
            <person name="Du C."/>
            <person name="Cheng J."/>
            <person name="Dai P."/>
            <person name="Han X."/>
            <person name="Huang E."/>
            <person name="Gao Y."/>
            <person name="Liu J."/>
            <person name="Shao H."/>
            <person name="Ye R."/>
            <person name="Li L."/>
            <person name="Wei W."/>
            <person name="Wang X."/>
            <person name="Wang C."/>
            <person name="Huo Q."/>
            <person name="Li W."/>
            <person name="Guo W."/>
            <person name="Chen H."/>
            <person name="Chen S."/>
            <person name="Zhou L."/>
            <person name="Zhou L."/>
            <person name="Ni X."/>
            <person name="Tian J."/>
            <person name="Zhou Y."/>
            <person name="Sheng Y."/>
            <person name="Liu T."/>
            <person name="Pan Y."/>
            <person name="Xia L."/>
            <person name="Li J."/>
            <person name="Zhao F."/>
            <person name="Cao W."/>
        </authorList>
    </citation>
    <scope>NUCLEOTIDE SEQUENCE</scope>
    <source>
        <strain evidence="1">Rsan-2018</strain>
        <tissue evidence="1">Larvae</tissue>
    </source>
</reference>
<reference evidence="1" key="1">
    <citation type="journal article" date="2020" name="Cell">
        <title>Large-Scale Comparative Analyses of Tick Genomes Elucidate Their Genetic Diversity and Vector Capacities.</title>
        <authorList>
            <consortium name="Tick Genome and Microbiome Consortium (TIGMIC)"/>
            <person name="Jia N."/>
            <person name="Wang J."/>
            <person name="Shi W."/>
            <person name="Du L."/>
            <person name="Sun Y."/>
            <person name="Zhan W."/>
            <person name="Jiang J.F."/>
            <person name="Wang Q."/>
            <person name="Zhang B."/>
            <person name="Ji P."/>
            <person name="Bell-Sakyi L."/>
            <person name="Cui X.M."/>
            <person name="Yuan T.T."/>
            <person name="Jiang B.G."/>
            <person name="Yang W.F."/>
            <person name="Lam T.T."/>
            <person name="Chang Q.C."/>
            <person name="Ding S.J."/>
            <person name="Wang X.J."/>
            <person name="Zhu J.G."/>
            <person name="Ruan X.D."/>
            <person name="Zhao L."/>
            <person name="Wei J.T."/>
            <person name="Ye R.Z."/>
            <person name="Que T.C."/>
            <person name="Du C.H."/>
            <person name="Zhou Y.H."/>
            <person name="Cheng J.X."/>
            <person name="Dai P.F."/>
            <person name="Guo W.B."/>
            <person name="Han X.H."/>
            <person name="Huang E.J."/>
            <person name="Li L.F."/>
            <person name="Wei W."/>
            <person name="Gao Y.C."/>
            <person name="Liu J.Z."/>
            <person name="Shao H.Z."/>
            <person name="Wang X."/>
            <person name="Wang C.C."/>
            <person name="Yang T.C."/>
            <person name="Huo Q.B."/>
            <person name="Li W."/>
            <person name="Chen H.Y."/>
            <person name="Chen S.E."/>
            <person name="Zhou L.G."/>
            <person name="Ni X.B."/>
            <person name="Tian J.H."/>
            <person name="Sheng Y."/>
            <person name="Liu T."/>
            <person name="Pan Y.S."/>
            <person name="Xia L.Y."/>
            <person name="Li J."/>
            <person name="Zhao F."/>
            <person name="Cao W.C."/>
        </authorList>
    </citation>
    <scope>NUCLEOTIDE SEQUENCE</scope>
    <source>
        <strain evidence="1">Rsan-2018</strain>
    </source>
</reference>
<dbReference type="Proteomes" id="UP000821837">
    <property type="component" value="Chromosome 1"/>
</dbReference>
<protein>
    <submittedName>
        <fullName evidence="1">Uncharacterized protein</fullName>
    </submittedName>
</protein>
<accession>A0A9D4QHU8</accession>
<evidence type="ECO:0000313" key="1">
    <source>
        <dbReference type="EMBL" id="KAH7982716.1"/>
    </source>
</evidence>
<sequence length="177" mass="17972">MTTMMSSKRIEHVDVAPAPDFAGPCITPKTLNAVAAAAYIMPNGAFSGLLSTAPKPALAVPAAALLLVSHQGVLLLYRVMAAGDIFNASLLCSATPASSCFTCCVRAGKFNHPEECQAADNVEFVVSGGVAHDGKAPVQLVLEIGFHGGAYDVEKAADASGLGKCGGAVFLFASGCD</sequence>
<name>A0A9D4QHU8_RHISA</name>
<dbReference type="EMBL" id="JABSTV010001245">
    <property type="protein sequence ID" value="KAH7982716.1"/>
    <property type="molecule type" value="Genomic_DNA"/>
</dbReference>
<organism evidence="1 2">
    <name type="scientific">Rhipicephalus sanguineus</name>
    <name type="common">Brown dog tick</name>
    <name type="synonym">Ixodes sanguineus</name>
    <dbReference type="NCBI Taxonomy" id="34632"/>
    <lineage>
        <taxon>Eukaryota</taxon>
        <taxon>Metazoa</taxon>
        <taxon>Ecdysozoa</taxon>
        <taxon>Arthropoda</taxon>
        <taxon>Chelicerata</taxon>
        <taxon>Arachnida</taxon>
        <taxon>Acari</taxon>
        <taxon>Parasitiformes</taxon>
        <taxon>Ixodida</taxon>
        <taxon>Ixodoidea</taxon>
        <taxon>Ixodidae</taxon>
        <taxon>Rhipicephalinae</taxon>
        <taxon>Rhipicephalus</taxon>
        <taxon>Rhipicephalus</taxon>
    </lineage>
</organism>
<evidence type="ECO:0000313" key="2">
    <source>
        <dbReference type="Proteomes" id="UP000821837"/>
    </source>
</evidence>
<proteinExistence type="predicted"/>